<feature type="compositionally biased region" description="Polar residues" evidence="1">
    <location>
        <begin position="1"/>
        <end position="17"/>
    </location>
</feature>
<proteinExistence type="predicted"/>
<name>A0AAE6M7J9_TREPH</name>
<dbReference type="AlphaFoldDB" id="A0AAE6M7J9"/>
<evidence type="ECO:0000313" key="2">
    <source>
        <dbReference type="EMBL" id="QEJ98836.1"/>
    </source>
</evidence>
<organism evidence="2 3">
    <name type="scientific">Treponema phagedenis</name>
    <dbReference type="NCBI Taxonomy" id="162"/>
    <lineage>
        <taxon>Bacteria</taxon>
        <taxon>Pseudomonadati</taxon>
        <taxon>Spirochaetota</taxon>
        <taxon>Spirochaetia</taxon>
        <taxon>Spirochaetales</taxon>
        <taxon>Treponemataceae</taxon>
        <taxon>Treponema</taxon>
    </lineage>
</organism>
<evidence type="ECO:0000313" key="3">
    <source>
        <dbReference type="Proteomes" id="UP000323594"/>
    </source>
</evidence>
<dbReference type="Proteomes" id="UP000323594">
    <property type="component" value="Chromosome"/>
</dbReference>
<evidence type="ECO:0000256" key="1">
    <source>
        <dbReference type="SAM" id="MobiDB-lite"/>
    </source>
</evidence>
<dbReference type="EMBL" id="CP042817">
    <property type="protein sequence ID" value="QEJ98836.1"/>
    <property type="molecule type" value="Genomic_DNA"/>
</dbReference>
<sequence>MVPSSSDVLKQSSLQSFKTRRHNFATDGKNSEPPRMAVVPNRNDVLKQSSLQSFKTRRFSFCHGRQKLRTATDGGGSKQKRCFKAK</sequence>
<gene>
    <name evidence="2" type="ORF">FUT82_13085</name>
</gene>
<reference evidence="2 3" key="1">
    <citation type="submission" date="2019-08" db="EMBL/GenBank/DDBJ databases">
        <authorList>
            <person name="Kuhnert P."/>
        </authorList>
    </citation>
    <scope>NUCLEOTIDE SEQUENCE [LARGE SCALE GENOMIC DNA]</scope>
    <source>
        <strain evidence="2 3">B36.5</strain>
    </source>
</reference>
<feature type="region of interest" description="Disordered" evidence="1">
    <location>
        <begin position="1"/>
        <end position="37"/>
    </location>
</feature>
<accession>A0AAE6M7J9</accession>
<protein>
    <submittedName>
        <fullName evidence="2">Uncharacterized protein</fullName>
    </submittedName>
</protein>